<feature type="transmembrane region" description="Helical" evidence="1">
    <location>
        <begin position="21"/>
        <end position="41"/>
    </location>
</feature>
<feature type="transmembrane region" description="Helical" evidence="1">
    <location>
        <begin position="138"/>
        <end position="156"/>
    </location>
</feature>
<keyword evidence="1" id="KW-0472">Membrane</keyword>
<keyword evidence="3" id="KW-1185">Reference proteome</keyword>
<keyword evidence="1" id="KW-1133">Transmembrane helix</keyword>
<evidence type="ECO:0000313" key="3">
    <source>
        <dbReference type="Proteomes" id="UP000676951"/>
    </source>
</evidence>
<feature type="transmembrane region" description="Helical" evidence="1">
    <location>
        <begin position="95"/>
        <end position="118"/>
    </location>
</feature>
<dbReference type="Proteomes" id="UP000676951">
    <property type="component" value="Chromosome"/>
</dbReference>
<accession>A0A975RVK2</accession>
<feature type="transmembrane region" description="Helical" evidence="1">
    <location>
        <begin position="177"/>
        <end position="200"/>
    </location>
</feature>
<evidence type="ECO:0000256" key="1">
    <source>
        <dbReference type="SAM" id="Phobius"/>
    </source>
</evidence>
<reference evidence="2 3" key="1">
    <citation type="submission" date="2021-06" db="EMBL/GenBank/DDBJ databases">
        <title>Bradyrhizobium sp. S2-11-4 Genome sequencing.</title>
        <authorList>
            <person name="Jin L."/>
        </authorList>
    </citation>
    <scope>NUCLEOTIDE SEQUENCE [LARGE SCALE GENOMIC DNA]</scope>
    <source>
        <strain evidence="2 3">S2-11-4</strain>
    </source>
</reference>
<organism evidence="2 3">
    <name type="scientific">Bradyrhizobium sediminis</name>
    <dbReference type="NCBI Taxonomy" id="2840469"/>
    <lineage>
        <taxon>Bacteria</taxon>
        <taxon>Pseudomonadati</taxon>
        <taxon>Pseudomonadota</taxon>
        <taxon>Alphaproteobacteria</taxon>
        <taxon>Hyphomicrobiales</taxon>
        <taxon>Nitrobacteraceae</taxon>
        <taxon>Bradyrhizobium</taxon>
    </lineage>
</organism>
<dbReference type="EMBL" id="CP076136">
    <property type="protein sequence ID" value="QWG22227.1"/>
    <property type="molecule type" value="Genomic_DNA"/>
</dbReference>
<evidence type="ECO:0000313" key="2">
    <source>
        <dbReference type="EMBL" id="QWG22227.1"/>
    </source>
</evidence>
<feature type="transmembrane region" description="Helical" evidence="1">
    <location>
        <begin position="47"/>
        <end position="67"/>
    </location>
</feature>
<protein>
    <submittedName>
        <fullName evidence="2">Uncharacterized protein</fullName>
    </submittedName>
</protein>
<sequence length="255" mass="28017">MTTALRKQLRQQSLPQVSFGPFRFLEALPWLVMAAAMRVIAFGGGTVAFPAIVVASIAVLHAFLVVAQRSIELNDGQTNLGELEFTEQFRLSRAVLWRIALLMFAAGCALLAAGFTSFAPHMMSGLDGMAFDQWTNIGKFWSATIAALVLLMIVDAERNHGQVSFVRALAEFARRGLWVGAAVVVLGAVYLGLGLGQGWVRSAIWNFWQVSSSSQFIKNLIYFVFIFSFAMLRLWITLLVLTFGLKQSYLRGGGA</sequence>
<proteinExistence type="predicted"/>
<dbReference type="AlphaFoldDB" id="A0A975RVK2"/>
<feature type="transmembrane region" description="Helical" evidence="1">
    <location>
        <begin position="220"/>
        <end position="241"/>
    </location>
</feature>
<name>A0A975RVK2_9BRAD</name>
<keyword evidence="1" id="KW-0812">Transmembrane</keyword>
<dbReference type="RefSeq" id="WP_215602996.1">
    <property type="nucleotide sequence ID" value="NZ_CP076136.1"/>
</dbReference>
<gene>
    <name evidence="2" type="ORF">KMZ93_19945</name>
</gene>